<organism evidence="4 5">
    <name type="scientific">Persicirhabdus sediminis</name>
    <dbReference type="NCBI Taxonomy" id="454144"/>
    <lineage>
        <taxon>Bacteria</taxon>
        <taxon>Pseudomonadati</taxon>
        <taxon>Verrucomicrobiota</taxon>
        <taxon>Verrucomicrobiia</taxon>
        <taxon>Verrucomicrobiales</taxon>
        <taxon>Verrucomicrobiaceae</taxon>
        <taxon>Persicirhabdus</taxon>
    </lineage>
</organism>
<dbReference type="AlphaFoldDB" id="A0A8J7MF79"/>
<accession>A0A8J7MF79</accession>
<dbReference type="CDD" id="cd16143">
    <property type="entry name" value="ARS_like"/>
    <property type="match status" value="1"/>
</dbReference>
<protein>
    <submittedName>
        <fullName evidence="4">Arylsulfatase</fullName>
    </submittedName>
</protein>
<dbReference type="Gene3D" id="3.40.720.10">
    <property type="entry name" value="Alkaline Phosphatase, subunit A"/>
    <property type="match status" value="1"/>
</dbReference>
<feature type="domain" description="Sulfatase N-terminal" evidence="3">
    <location>
        <begin position="26"/>
        <end position="405"/>
    </location>
</feature>
<keyword evidence="5" id="KW-1185">Reference proteome</keyword>
<dbReference type="SUPFAM" id="SSF53649">
    <property type="entry name" value="Alkaline phosphatase-like"/>
    <property type="match status" value="1"/>
</dbReference>
<dbReference type="Pfam" id="PF00884">
    <property type="entry name" value="Sulfatase"/>
    <property type="match status" value="1"/>
</dbReference>
<comment type="similarity">
    <text evidence="1">Belongs to the sulfatase family.</text>
</comment>
<evidence type="ECO:0000256" key="1">
    <source>
        <dbReference type="ARBA" id="ARBA00008779"/>
    </source>
</evidence>
<dbReference type="InterPro" id="IPR017850">
    <property type="entry name" value="Alkaline_phosphatase_core_sf"/>
</dbReference>
<proteinExistence type="inferred from homology"/>
<dbReference type="InterPro" id="IPR050738">
    <property type="entry name" value="Sulfatase"/>
</dbReference>
<dbReference type="PANTHER" id="PTHR42693:SF53">
    <property type="entry name" value="ENDO-4-O-SULFATASE"/>
    <property type="match status" value="1"/>
</dbReference>
<dbReference type="EMBL" id="JAENIM010000039">
    <property type="protein sequence ID" value="MBK1791617.1"/>
    <property type="molecule type" value="Genomic_DNA"/>
</dbReference>
<comment type="caution">
    <text evidence="4">The sequence shown here is derived from an EMBL/GenBank/DDBJ whole genome shotgun (WGS) entry which is preliminary data.</text>
</comment>
<dbReference type="Proteomes" id="UP000624703">
    <property type="component" value="Unassembled WGS sequence"/>
</dbReference>
<dbReference type="PROSITE" id="PS51257">
    <property type="entry name" value="PROKAR_LIPOPROTEIN"/>
    <property type="match status" value="1"/>
</dbReference>
<evidence type="ECO:0000256" key="2">
    <source>
        <dbReference type="ARBA" id="ARBA00022801"/>
    </source>
</evidence>
<evidence type="ECO:0000259" key="3">
    <source>
        <dbReference type="Pfam" id="PF00884"/>
    </source>
</evidence>
<evidence type="ECO:0000313" key="4">
    <source>
        <dbReference type="EMBL" id="MBK1791617.1"/>
    </source>
</evidence>
<dbReference type="Gene3D" id="3.30.1120.10">
    <property type="match status" value="1"/>
</dbReference>
<sequence>MRCKQIFLSVLGLSCAVVELSASQKPNVLIFYVDDMGIGDTRVYNPAAPVEMPNLERLAEQGMTFHDAHSQAALCAPSRYSMLSGNYPWRGRSAGGSWHFNGGSQFTEGQKSIADVLKGQGYRSAMFGKVHLGALVPPKDGTTFDKASPVTSKKKSFDWTKADFSKPLIDGVYSLGFDYTYVSYGGIQDPPYAFFENDLIVGDLSDLVHYDGGKSQNDNGTSVIQRWMPGYGMADWKTNEFLPIITEKAIDFLDKHHAQNKKDGAEKPFYIHFCTDAVHVPHTPPNEFMGVKVAGTTGGTRHMDMLFAMDVALGKLTESIAQHGQLDNTLIIFASDNGGLPQKVSKNDYDSNEGLRGYKAQIYEGGHRVPFVIKWTNGKVKANSTSDQLVGVHDLFATLADLTGAQVGEDQGLDSMSFLPVLLNDNSTTLREDMLFQGAGPKERAIRVGEWKLCLDKESKPNQLFNLKQDPKEEDDLINNPEHEKRVQQMHELFVEQFAAPRSTPAF</sequence>
<dbReference type="InterPro" id="IPR000917">
    <property type="entry name" value="Sulfatase_N"/>
</dbReference>
<dbReference type="RefSeq" id="WP_200311612.1">
    <property type="nucleotide sequence ID" value="NZ_JAENIM010000039.1"/>
</dbReference>
<name>A0A8J7MF79_9BACT</name>
<dbReference type="PANTHER" id="PTHR42693">
    <property type="entry name" value="ARYLSULFATASE FAMILY MEMBER"/>
    <property type="match status" value="1"/>
</dbReference>
<keyword evidence="2" id="KW-0378">Hydrolase</keyword>
<evidence type="ECO:0000313" key="5">
    <source>
        <dbReference type="Proteomes" id="UP000624703"/>
    </source>
</evidence>
<reference evidence="4" key="1">
    <citation type="submission" date="2021-01" db="EMBL/GenBank/DDBJ databases">
        <title>Modified the classification status of verrucomicrobia.</title>
        <authorList>
            <person name="Feng X."/>
        </authorList>
    </citation>
    <scope>NUCLEOTIDE SEQUENCE</scope>
    <source>
        <strain evidence="4">_KCTC 22039</strain>
    </source>
</reference>
<dbReference type="GO" id="GO:0004065">
    <property type="term" value="F:arylsulfatase activity"/>
    <property type="evidence" value="ECO:0007669"/>
    <property type="project" value="TreeGrafter"/>
</dbReference>
<gene>
    <name evidence="4" type="ORF">JIN82_10685</name>
</gene>